<comment type="similarity">
    <text evidence="1">Belongs to the bacterial solute-binding protein SsuA/TauA family.</text>
</comment>
<dbReference type="EMBL" id="MCRI01000067">
    <property type="protein sequence ID" value="ODN65455.1"/>
    <property type="molecule type" value="Genomic_DNA"/>
</dbReference>
<dbReference type="Gene3D" id="3.40.190.10">
    <property type="entry name" value="Periplasmic binding protein-like II"/>
    <property type="match status" value="2"/>
</dbReference>
<evidence type="ECO:0000313" key="3">
    <source>
        <dbReference type="EMBL" id="ODN65455.1"/>
    </source>
</evidence>
<organism evidence="3 4">
    <name type="scientific">Methylophaga muralis</name>
    <dbReference type="NCBI Taxonomy" id="291169"/>
    <lineage>
        <taxon>Bacteria</taxon>
        <taxon>Pseudomonadati</taxon>
        <taxon>Pseudomonadota</taxon>
        <taxon>Gammaproteobacteria</taxon>
        <taxon>Thiotrichales</taxon>
        <taxon>Piscirickettsiaceae</taxon>
        <taxon>Methylophaga</taxon>
    </lineage>
</organism>
<keyword evidence="4" id="KW-1185">Reference proteome</keyword>
<dbReference type="STRING" id="291169.A9E74_02755"/>
<dbReference type="InterPro" id="IPR001638">
    <property type="entry name" value="Solute-binding_3/MltF_N"/>
</dbReference>
<sequence>MGLKTLLISLIFLITACTSENVDDLPLKLAGVNYLVICLLLSPAKIIFLKKNHLTINVSFTDSGKQNLDDLRAGKVDFALMSSTPFILDKLANAGNELSDNEPVILGNLLHSTQVNQILTTQGRDIQTVNDLKGGKVGLAKGTNSEYLWWLYSVFYQVTPGSVEIIDLPVSELGEALQNGEVDAIVVWQPWTNQFMQQYDGQLKQVEGSHVYSAKWLLVTTREMVRDNPYYCQQILKAYAQAINLIQTDTEKEMLIYSEHANKDQYADTNYQPGLHQLNLNWALIAELHQGIQWAKLHHFPGSDQPTDVTSWFAPEPMQTIKPFLVKIPTVSSTETLP</sequence>
<dbReference type="Proteomes" id="UP000094379">
    <property type="component" value="Unassembled WGS sequence"/>
</dbReference>
<evidence type="ECO:0000259" key="2">
    <source>
        <dbReference type="SMART" id="SM00062"/>
    </source>
</evidence>
<feature type="domain" description="Solute-binding protein family 3/N-terminal" evidence="2">
    <location>
        <begin position="34"/>
        <end position="264"/>
    </location>
</feature>
<evidence type="ECO:0000256" key="1">
    <source>
        <dbReference type="ARBA" id="ARBA00010742"/>
    </source>
</evidence>
<name>A0A1E3GNC4_9GAMM</name>
<dbReference type="SUPFAM" id="SSF53850">
    <property type="entry name" value="Periplasmic binding protein-like II"/>
    <property type="match status" value="1"/>
</dbReference>
<reference evidence="3 4" key="1">
    <citation type="submission" date="2016-07" db="EMBL/GenBank/DDBJ databases">
        <title>Draft Genome Sequence of Methylophaga muralis Bur 1.</title>
        <authorList>
            <person name="Vasilenko O.V."/>
            <person name="Doronina N.V."/>
            <person name="Shmareva M.N."/>
            <person name="Tarlachkov S.V."/>
            <person name="Mustakhimov I."/>
            <person name="Trotsenko Y.A."/>
        </authorList>
    </citation>
    <scope>NUCLEOTIDE SEQUENCE [LARGE SCALE GENOMIC DNA]</scope>
    <source>
        <strain evidence="3 4">Bur 1</strain>
    </source>
</reference>
<dbReference type="SMART" id="SM00062">
    <property type="entry name" value="PBPb"/>
    <property type="match status" value="1"/>
</dbReference>
<proteinExistence type="inferred from homology"/>
<dbReference type="PROSITE" id="PS51257">
    <property type="entry name" value="PROKAR_LIPOPROTEIN"/>
    <property type="match status" value="1"/>
</dbReference>
<dbReference type="PANTHER" id="PTHR30024">
    <property type="entry name" value="ALIPHATIC SULFONATES-BINDING PROTEIN-RELATED"/>
    <property type="match status" value="1"/>
</dbReference>
<gene>
    <name evidence="3" type="primary">ssuA_2</name>
    <name evidence="3" type="ORF">A9E74_02755</name>
</gene>
<protein>
    <submittedName>
        <fullName evidence="3">Putative aliphatic sulfonates-binding protein</fullName>
    </submittedName>
</protein>
<dbReference type="InterPro" id="IPR015168">
    <property type="entry name" value="SsuA/THI5"/>
</dbReference>
<dbReference type="Pfam" id="PF09084">
    <property type="entry name" value="NMT1"/>
    <property type="match status" value="1"/>
</dbReference>
<dbReference type="AlphaFoldDB" id="A0A1E3GNC4"/>
<accession>A0A1E3GNC4</accession>
<evidence type="ECO:0000313" key="4">
    <source>
        <dbReference type="Proteomes" id="UP000094379"/>
    </source>
</evidence>
<comment type="caution">
    <text evidence="3">The sequence shown here is derived from an EMBL/GenBank/DDBJ whole genome shotgun (WGS) entry which is preliminary data.</text>
</comment>